<evidence type="ECO:0000313" key="1">
    <source>
        <dbReference type="EMBL" id="MBW46877.1"/>
    </source>
</evidence>
<reference evidence="1" key="1">
    <citation type="submission" date="2018-01" db="EMBL/GenBank/DDBJ databases">
        <title>An insight into the sialome of Amazonian anophelines.</title>
        <authorList>
            <person name="Ribeiro J.M."/>
            <person name="Scarpassa V."/>
            <person name="Calvo E."/>
        </authorList>
    </citation>
    <scope>NUCLEOTIDE SEQUENCE</scope>
    <source>
        <tissue evidence="1">Salivary glands</tissue>
    </source>
</reference>
<organism evidence="1">
    <name type="scientific">Anopheles triannulatus</name>
    <dbReference type="NCBI Taxonomy" id="58253"/>
    <lineage>
        <taxon>Eukaryota</taxon>
        <taxon>Metazoa</taxon>
        <taxon>Ecdysozoa</taxon>
        <taxon>Arthropoda</taxon>
        <taxon>Hexapoda</taxon>
        <taxon>Insecta</taxon>
        <taxon>Pterygota</taxon>
        <taxon>Neoptera</taxon>
        <taxon>Endopterygota</taxon>
        <taxon>Diptera</taxon>
        <taxon>Nematocera</taxon>
        <taxon>Culicoidea</taxon>
        <taxon>Culicidae</taxon>
        <taxon>Anophelinae</taxon>
        <taxon>Anopheles</taxon>
    </lineage>
</organism>
<dbReference type="AlphaFoldDB" id="A0A2M4B1G9"/>
<protein>
    <submittedName>
        <fullName evidence="1">Putative secreted protein</fullName>
    </submittedName>
</protein>
<proteinExistence type="predicted"/>
<sequence>MGAGRSWLLSLAPPPFSALRCSHGGGVSGDCYHVPMNFVIVIVCRALQRSLDSWDTPGRRETTLLSIVLSRILALLYIYCNERRT</sequence>
<accession>A0A2M4B1G9</accession>
<name>A0A2M4B1G9_9DIPT</name>
<dbReference type="EMBL" id="GGFK01013556">
    <property type="protein sequence ID" value="MBW46877.1"/>
    <property type="molecule type" value="Transcribed_RNA"/>
</dbReference>